<dbReference type="EMBL" id="CAJVQB010041783">
    <property type="protein sequence ID" value="CAG8829858.1"/>
    <property type="molecule type" value="Genomic_DNA"/>
</dbReference>
<feature type="non-terminal residue" evidence="1">
    <location>
        <position position="69"/>
    </location>
</feature>
<dbReference type="Proteomes" id="UP000789901">
    <property type="component" value="Unassembled WGS sequence"/>
</dbReference>
<evidence type="ECO:0000313" key="1">
    <source>
        <dbReference type="EMBL" id="CAG8829858.1"/>
    </source>
</evidence>
<sequence>MAQRDLILSFYPVDAEHFKKNIEKLRMVYAFKTLPNDYLISKKRLLKNPYSLSLAETFSFLINNKESLA</sequence>
<organism evidence="1 2">
    <name type="scientific">Gigaspora margarita</name>
    <dbReference type="NCBI Taxonomy" id="4874"/>
    <lineage>
        <taxon>Eukaryota</taxon>
        <taxon>Fungi</taxon>
        <taxon>Fungi incertae sedis</taxon>
        <taxon>Mucoromycota</taxon>
        <taxon>Glomeromycotina</taxon>
        <taxon>Glomeromycetes</taxon>
        <taxon>Diversisporales</taxon>
        <taxon>Gigasporaceae</taxon>
        <taxon>Gigaspora</taxon>
    </lineage>
</organism>
<comment type="caution">
    <text evidence="1">The sequence shown here is derived from an EMBL/GenBank/DDBJ whole genome shotgun (WGS) entry which is preliminary data.</text>
</comment>
<name>A0ABN7WFC1_GIGMA</name>
<keyword evidence="2" id="KW-1185">Reference proteome</keyword>
<accession>A0ABN7WFC1</accession>
<evidence type="ECO:0000313" key="2">
    <source>
        <dbReference type="Proteomes" id="UP000789901"/>
    </source>
</evidence>
<reference evidence="1 2" key="1">
    <citation type="submission" date="2021-06" db="EMBL/GenBank/DDBJ databases">
        <authorList>
            <person name="Kallberg Y."/>
            <person name="Tangrot J."/>
            <person name="Rosling A."/>
        </authorList>
    </citation>
    <scope>NUCLEOTIDE SEQUENCE [LARGE SCALE GENOMIC DNA]</scope>
    <source>
        <strain evidence="1 2">120-4 pot B 10/14</strain>
    </source>
</reference>
<gene>
    <name evidence="1" type="ORF">GMARGA_LOCUS30102</name>
</gene>
<protein>
    <submittedName>
        <fullName evidence="1">5567_t:CDS:1</fullName>
    </submittedName>
</protein>
<proteinExistence type="predicted"/>